<dbReference type="PANTHER" id="PTHR24243:SF208">
    <property type="entry name" value="PYROKININ-1 RECEPTOR"/>
    <property type="match status" value="1"/>
</dbReference>
<dbReference type="Gene3D" id="1.20.1070.10">
    <property type="entry name" value="Rhodopsin 7-helix transmembrane proteins"/>
    <property type="match status" value="1"/>
</dbReference>
<reference evidence="10" key="1">
    <citation type="submission" date="2021-02" db="EMBL/GenBank/DDBJ databases">
        <authorList>
            <person name="Nowell W R."/>
        </authorList>
    </citation>
    <scope>NUCLEOTIDE SEQUENCE</scope>
</reference>
<feature type="transmembrane region" description="Helical" evidence="8">
    <location>
        <begin position="269"/>
        <end position="289"/>
    </location>
</feature>
<keyword evidence="2 8" id="KW-0812">Transmembrane</keyword>
<proteinExistence type="predicted"/>
<evidence type="ECO:0000256" key="3">
    <source>
        <dbReference type="ARBA" id="ARBA00022989"/>
    </source>
</evidence>
<dbReference type="SUPFAM" id="SSF81321">
    <property type="entry name" value="Family A G protein-coupled receptor-like"/>
    <property type="match status" value="1"/>
</dbReference>
<gene>
    <name evidence="10" type="ORF">OXD698_LOCUS36084</name>
</gene>
<dbReference type="PROSITE" id="PS50262">
    <property type="entry name" value="G_PROTEIN_RECEP_F1_2"/>
    <property type="match status" value="1"/>
</dbReference>
<name>A0A819VSN5_9BILA</name>
<evidence type="ECO:0000256" key="2">
    <source>
        <dbReference type="ARBA" id="ARBA00022692"/>
    </source>
</evidence>
<sequence>MEYNVTSIPSIAYTINTISRWLNYVLAIPMIVLGILGSILTIVVFTRQSSFQRNPTIIYLLAGAIMTAIHLPTIYLQSILVDGFGLGIFNTNDLACREHNYLLYATTVAAISFPCWAAFDQYASTCREASFRNRWSSIRVVRAAITGTIIFWTIVYLPMIFFSGIDHNICVLTNIYYRNLNDFIVTPLVYTIGPLTFIIIFTRRTIHNLRAIALTNRRDHLTKQIRHMLIPQLIILAMSGVPFGLQNIYFNLTNDVYKDSLRQAIEHLFVQIIRLFYHFNFVFTFYIYLYMSSEKKEFVHVILFQDFKVNDRSHPRSKEIHVQSKHISDTLTKYGY</sequence>
<evidence type="ECO:0000256" key="8">
    <source>
        <dbReference type="SAM" id="Phobius"/>
    </source>
</evidence>
<feature type="domain" description="G-protein coupled receptors family 1 profile" evidence="9">
    <location>
        <begin position="37"/>
        <end position="288"/>
    </location>
</feature>
<evidence type="ECO:0000256" key="1">
    <source>
        <dbReference type="ARBA" id="ARBA00004141"/>
    </source>
</evidence>
<feature type="transmembrane region" description="Helical" evidence="8">
    <location>
        <begin position="183"/>
        <end position="202"/>
    </location>
</feature>
<feature type="transmembrane region" description="Helical" evidence="8">
    <location>
        <begin position="140"/>
        <end position="163"/>
    </location>
</feature>
<comment type="caution">
    <text evidence="10">The sequence shown here is derived from an EMBL/GenBank/DDBJ whole genome shotgun (WGS) entry which is preliminary data.</text>
</comment>
<evidence type="ECO:0000256" key="7">
    <source>
        <dbReference type="ARBA" id="ARBA00023224"/>
    </source>
</evidence>
<comment type="subcellular location">
    <subcellularLocation>
        <location evidence="1">Membrane</location>
        <topology evidence="1">Multi-pass membrane protein</topology>
    </subcellularLocation>
</comment>
<keyword evidence="3 8" id="KW-1133">Transmembrane helix</keyword>
<dbReference type="Proteomes" id="UP000663844">
    <property type="component" value="Unassembled WGS sequence"/>
</dbReference>
<evidence type="ECO:0000256" key="5">
    <source>
        <dbReference type="ARBA" id="ARBA00023136"/>
    </source>
</evidence>
<dbReference type="EMBL" id="CAJOAZ010005809">
    <property type="protein sequence ID" value="CAF4113682.1"/>
    <property type="molecule type" value="Genomic_DNA"/>
</dbReference>
<accession>A0A819VSN5</accession>
<keyword evidence="7" id="KW-0807">Transducer</keyword>
<keyword evidence="5 8" id="KW-0472">Membrane</keyword>
<feature type="transmembrane region" description="Helical" evidence="8">
    <location>
        <begin position="228"/>
        <end position="249"/>
    </location>
</feature>
<dbReference type="AlphaFoldDB" id="A0A819VSN5"/>
<dbReference type="InterPro" id="IPR017452">
    <property type="entry name" value="GPCR_Rhodpsn_7TM"/>
</dbReference>
<evidence type="ECO:0000313" key="10">
    <source>
        <dbReference type="EMBL" id="CAF4113682.1"/>
    </source>
</evidence>
<keyword evidence="6" id="KW-0675">Receptor</keyword>
<evidence type="ECO:0000259" key="9">
    <source>
        <dbReference type="PROSITE" id="PS50262"/>
    </source>
</evidence>
<keyword evidence="4" id="KW-0297">G-protein coupled receptor</keyword>
<dbReference type="GO" id="GO:0005886">
    <property type="term" value="C:plasma membrane"/>
    <property type="evidence" value="ECO:0007669"/>
    <property type="project" value="TreeGrafter"/>
</dbReference>
<dbReference type="GO" id="GO:0004930">
    <property type="term" value="F:G protein-coupled receptor activity"/>
    <property type="evidence" value="ECO:0007669"/>
    <property type="project" value="UniProtKB-KW"/>
</dbReference>
<evidence type="ECO:0000313" key="11">
    <source>
        <dbReference type="Proteomes" id="UP000663844"/>
    </source>
</evidence>
<organism evidence="10 11">
    <name type="scientific">Adineta steineri</name>
    <dbReference type="NCBI Taxonomy" id="433720"/>
    <lineage>
        <taxon>Eukaryota</taxon>
        <taxon>Metazoa</taxon>
        <taxon>Spiralia</taxon>
        <taxon>Gnathifera</taxon>
        <taxon>Rotifera</taxon>
        <taxon>Eurotatoria</taxon>
        <taxon>Bdelloidea</taxon>
        <taxon>Adinetida</taxon>
        <taxon>Adinetidae</taxon>
        <taxon>Adineta</taxon>
    </lineage>
</organism>
<evidence type="ECO:0000256" key="6">
    <source>
        <dbReference type="ARBA" id="ARBA00023170"/>
    </source>
</evidence>
<dbReference type="PANTHER" id="PTHR24243">
    <property type="entry name" value="G-PROTEIN COUPLED RECEPTOR"/>
    <property type="match status" value="1"/>
</dbReference>
<feature type="transmembrane region" description="Helical" evidence="8">
    <location>
        <begin position="57"/>
        <end position="81"/>
    </location>
</feature>
<evidence type="ECO:0000256" key="4">
    <source>
        <dbReference type="ARBA" id="ARBA00023040"/>
    </source>
</evidence>
<feature type="transmembrane region" description="Helical" evidence="8">
    <location>
        <begin position="24"/>
        <end position="45"/>
    </location>
</feature>
<protein>
    <recommendedName>
        <fullName evidence="9">G-protein coupled receptors family 1 profile domain-containing protein</fullName>
    </recommendedName>
</protein>
<feature type="non-terminal residue" evidence="10">
    <location>
        <position position="1"/>
    </location>
</feature>
<feature type="transmembrane region" description="Helical" evidence="8">
    <location>
        <begin position="101"/>
        <end position="119"/>
    </location>
</feature>